<keyword evidence="8" id="KW-1185">Reference proteome</keyword>
<dbReference type="SUPFAM" id="SSF103473">
    <property type="entry name" value="MFS general substrate transporter"/>
    <property type="match status" value="1"/>
</dbReference>
<feature type="transmembrane region" description="Helical" evidence="6">
    <location>
        <begin position="61"/>
        <end position="86"/>
    </location>
</feature>
<feature type="transmembrane region" description="Helical" evidence="6">
    <location>
        <begin position="300"/>
        <end position="323"/>
    </location>
</feature>
<dbReference type="PANTHER" id="PTHR23510">
    <property type="entry name" value="INNER MEMBRANE TRANSPORT PROTEIN YAJR"/>
    <property type="match status" value="1"/>
</dbReference>
<feature type="transmembrane region" description="Helical" evidence="6">
    <location>
        <begin position="197"/>
        <end position="220"/>
    </location>
</feature>
<dbReference type="EMBL" id="UYSL01000963">
    <property type="protein sequence ID" value="VDL64648.1"/>
    <property type="molecule type" value="Genomic_DNA"/>
</dbReference>
<accession>A0A0N4XFI9</accession>
<evidence type="ECO:0000256" key="3">
    <source>
        <dbReference type="ARBA" id="ARBA00022692"/>
    </source>
</evidence>
<dbReference type="InterPro" id="IPR011701">
    <property type="entry name" value="MFS"/>
</dbReference>
<evidence type="ECO:0000256" key="1">
    <source>
        <dbReference type="ARBA" id="ARBA00004127"/>
    </source>
</evidence>
<feature type="transmembrane region" description="Helical" evidence="6">
    <location>
        <begin position="27"/>
        <end position="49"/>
    </location>
</feature>
<evidence type="ECO:0000256" key="4">
    <source>
        <dbReference type="ARBA" id="ARBA00022989"/>
    </source>
</evidence>
<dbReference type="OMA" id="RVWELLF"/>
<dbReference type="Gene3D" id="1.20.1250.20">
    <property type="entry name" value="MFS general substrate transporter like domains"/>
    <property type="match status" value="1"/>
</dbReference>
<comment type="subcellular location">
    <subcellularLocation>
        <location evidence="1">Endomembrane system</location>
        <topology evidence="1">Multi-pass membrane protein</topology>
    </subcellularLocation>
</comment>
<dbReference type="GO" id="GO:0022857">
    <property type="term" value="F:transmembrane transporter activity"/>
    <property type="evidence" value="ECO:0007669"/>
    <property type="project" value="InterPro"/>
</dbReference>
<keyword evidence="5 6" id="KW-0472">Membrane</keyword>
<dbReference type="WBParaSite" id="NBR_0000129101-mRNA-1">
    <property type="protein sequence ID" value="NBR_0000129101-mRNA-1"/>
    <property type="gene ID" value="NBR_0000129101"/>
</dbReference>
<evidence type="ECO:0000313" key="7">
    <source>
        <dbReference type="EMBL" id="VDL64648.1"/>
    </source>
</evidence>
<reference evidence="9" key="1">
    <citation type="submission" date="2017-02" db="UniProtKB">
        <authorList>
            <consortium name="WormBaseParasite"/>
        </authorList>
    </citation>
    <scope>IDENTIFICATION</scope>
</reference>
<evidence type="ECO:0000313" key="8">
    <source>
        <dbReference type="Proteomes" id="UP000271162"/>
    </source>
</evidence>
<dbReference type="PANTHER" id="PTHR23510:SF3">
    <property type="entry name" value="MAJOR FACILITATOR SUPERFAMILY DOMAIN-CONTAINING PROTEIN 8"/>
    <property type="match status" value="1"/>
</dbReference>
<dbReference type="AlphaFoldDB" id="A0A0N4XFI9"/>
<keyword evidence="2" id="KW-0813">Transport</keyword>
<dbReference type="Pfam" id="PF07690">
    <property type="entry name" value="MFS_1"/>
    <property type="match status" value="1"/>
</dbReference>
<feature type="transmembrane region" description="Helical" evidence="6">
    <location>
        <begin position="92"/>
        <end position="113"/>
    </location>
</feature>
<keyword evidence="3 6" id="KW-0812">Transmembrane</keyword>
<evidence type="ECO:0000256" key="2">
    <source>
        <dbReference type="ARBA" id="ARBA00022448"/>
    </source>
</evidence>
<dbReference type="Proteomes" id="UP000271162">
    <property type="component" value="Unassembled WGS sequence"/>
</dbReference>
<protein>
    <submittedName>
        <fullName evidence="9">MFS domain-containing protein</fullName>
    </submittedName>
</protein>
<sequence>MTSVKSLKHVHMKYCRQLEQRSDWKNIYVVSAFAFIDAFQFAFFVWTFWPYCQQLDPTLSASFIGLIMAVSGIGEAVAAPILGYWTNCSGKIVPPLIASVGLSIIGNALYMCLNEVPLGWRTYALLLSRFLNGAGSGNRGTYFAYIAAASDAGDRARSMALSGGGALIGLNVGPAVQMLFTWIGAEGVHVGFMRISMYTAPALLAIAINIICVVFLLIFLEDGLDRFNEQDSDNVSTYSIAAASDSDLERNTVKTVRMDVLAVVVCMWTRAARMLITANIESIGSPFSEVMFGLNNEQVLNYNSMMQGAVGVLTTVMFVVYAVTDYSKW</sequence>
<feature type="transmembrane region" description="Helical" evidence="6">
    <location>
        <begin position="165"/>
        <end position="185"/>
    </location>
</feature>
<dbReference type="GO" id="GO:0005765">
    <property type="term" value="C:lysosomal membrane"/>
    <property type="evidence" value="ECO:0007669"/>
    <property type="project" value="TreeGrafter"/>
</dbReference>
<reference evidence="7 8" key="2">
    <citation type="submission" date="2018-11" db="EMBL/GenBank/DDBJ databases">
        <authorList>
            <consortium name="Pathogen Informatics"/>
        </authorList>
    </citation>
    <scope>NUCLEOTIDE SEQUENCE [LARGE SCALE GENOMIC DNA]</scope>
</reference>
<evidence type="ECO:0000313" key="9">
    <source>
        <dbReference type="WBParaSite" id="NBR_0000129101-mRNA-1"/>
    </source>
</evidence>
<keyword evidence="4 6" id="KW-1133">Transmembrane helix</keyword>
<gene>
    <name evidence="7" type="ORF">NBR_LOCUS1292</name>
</gene>
<name>A0A0N4XFI9_NIPBR</name>
<evidence type="ECO:0000256" key="6">
    <source>
        <dbReference type="SAM" id="Phobius"/>
    </source>
</evidence>
<dbReference type="GO" id="GO:0012505">
    <property type="term" value="C:endomembrane system"/>
    <property type="evidence" value="ECO:0007669"/>
    <property type="project" value="UniProtKB-SubCell"/>
</dbReference>
<dbReference type="STRING" id="27835.A0A0N4XFI9"/>
<dbReference type="InterPro" id="IPR036259">
    <property type="entry name" value="MFS_trans_sf"/>
</dbReference>
<proteinExistence type="predicted"/>
<evidence type="ECO:0000256" key="5">
    <source>
        <dbReference type="ARBA" id="ARBA00023136"/>
    </source>
</evidence>
<dbReference type="InterPro" id="IPR051068">
    <property type="entry name" value="MFS_Domain-Containing_Protein"/>
</dbReference>
<organism evidence="9">
    <name type="scientific">Nippostrongylus brasiliensis</name>
    <name type="common">Rat hookworm</name>
    <dbReference type="NCBI Taxonomy" id="27835"/>
    <lineage>
        <taxon>Eukaryota</taxon>
        <taxon>Metazoa</taxon>
        <taxon>Ecdysozoa</taxon>
        <taxon>Nematoda</taxon>
        <taxon>Chromadorea</taxon>
        <taxon>Rhabditida</taxon>
        <taxon>Rhabditina</taxon>
        <taxon>Rhabditomorpha</taxon>
        <taxon>Strongyloidea</taxon>
        <taxon>Heligmosomidae</taxon>
        <taxon>Nippostrongylus</taxon>
    </lineage>
</organism>